<dbReference type="InterPro" id="IPR050263">
    <property type="entry name" value="Bact_Fimbrial_Adh_Pro"/>
</dbReference>
<dbReference type="SUPFAM" id="SSF49401">
    <property type="entry name" value="Bacterial adhesins"/>
    <property type="match status" value="1"/>
</dbReference>
<dbReference type="InterPro" id="IPR036937">
    <property type="entry name" value="Adhesion_dom_fimbrial_sf"/>
</dbReference>
<dbReference type="Gene3D" id="2.60.40.1090">
    <property type="entry name" value="Fimbrial-type adhesion domain"/>
    <property type="match status" value="1"/>
</dbReference>
<dbReference type="AlphaFoldDB" id="A0A379QFG9"/>
<organism evidence="3 4">
    <name type="scientific">Salmonella enterica</name>
    <name type="common">Salmonella choleraesuis</name>
    <dbReference type="NCBI Taxonomy" id="28901"/>
    <lineage>
        <taxon>Bacteria</taxon>
        <taxon>Pseudomonadati</taxon>
        <taxon>Pseudomonadota</taxon>
        <taxon>Gammaproteobacteria</taxon>
        <taxon>Enterobacterales</taxon>
        <taxon>Enterobacteriaceae</taxon>
        <taxon>Salmonella</taxon>
    </lineage>
</organism>
<dbReference type="PANTHER" id="PTHR33420:SF9">
    <property type="entry name" value="MINOR FIMBRIAL SUBUNIT"/>
    <property type="match status" value="1"/>
</dbReference>
<dbReference type="EMBL" id="UGWP01000004">
    <property type="protein sequence ID" value="SUF55571.1"/>
    <property type="molecule type" value="Genomic_DNA"/>
</dbReference>
<evidence type="ECO:0000313" key="3">
    <source>
        <dbReference type="EMBL" id="SUF55571.1"/>
    </source>
</evidence>
<accession>A0A379QFG9</accession>
<keyword evidence="1" id="KW-0732">Signal</keyword>
<dbReference type="InterPro" id="IPR000259">
    <property type="entry name" value="Adhesion_dom_fimbrial"/>
</dbReference>
<dbReference type="PANTHER" id="PTHR33420">
    <property type="entry name" value="FIMBRIAL SUBUNIT ELFA-RELATED"/>
    <property type="match status" value="1"/>
</dbReference>
<evidence type="ECO:0000256" key="1">
    <source>
        <dbReference type="SAM" id="SignalP"/>
    </source>
</evidence>
<evidence type="ECO:0000259" key="2">
    <source>
        <dbReference type="Pfam" id="PF00419"/>
    </source>
</evidence>
<dbReference type="Proteomes" id="UP000254597">
    <property type="component" value="Unassembled WGS sequence"/>
</dbReference>
<gene>
    <name evidence="3" type="primary">fimA_1</name>
    <name evidence="3" type="ORF">NCTC10252_00763</name>
</gene>
<dbReference type="GO" id="GO:0009289">
    <property type="term" value="C:pilus"/>
    <property type="evidence" value="ECO:0007669"/>
    <property type="project" value="InterPro"/>
</dbReference>
<protein>
    <submittedName>
        <fullName evidence="3">Fimbrial protein</fullName>
    </submittedName>
</protein>
<reference evidence="3 4" key="1">
    <citation type="submission" date="2018-06" db="EMBL/GenBank/DDBJ databases">
        <authorList>
            <consortium name="Pathogen Informatics"/>
            <person name="Doyle S."/>
        </authorList>
    </citation>
    <scope>NUCLEOTIDE SEQUENCE [LARGE SCALE GENOMIC DNA]</scope>
    <source>
        <strain evidence="3 4">NCTC10252</strain>
    </source>
</reference>
<dbReference type="Pfam" id="PF00419">
    <property type="entry name" value="Fimbrial"/>
    <property type="match status" value="1"/>
</dbReference>
<dbReference type="InterPro" id="IPR008966">
    <property type="entry name" value="Adhesion_dom_sf"/>
</dbReference>
<name>A0A379QFG9_SALER</name>
<proteinExistence type="predicted"/>
<dbReference type="GO" id="GO:0043709">
    <property type="term" value="P:cell adhesion involved in single-species biofilm formation"/>
    <property type="evidence" value="ECO:0007669"/>
    <property type="project" value="TreeGrafter"/>
</dbReference>
<feature type="chain" id="PRO_5016847223" evidence="1">
    <location>
        <begin position="29"/>
        <end position="179"/>
    </location>
</feature>
<dbReference type="NCBIfam" id="NF011816">
    <property type="entry name" value="PRK15288.1"/>
    <property type="match status" value="1"/>
</dbReference>
<feature type="signal peptide" evidence="1">
    <location>
        <begin position="1"/>
        <end position="28"/>
    </location>
</feature>
<sequence>MIKRHTRQVRKAGAALLLCVAATWPVRAADNVHFSGRLVASACTLILQGVDAAAVDFAQLDSADFIPSGQSARKPLIFELTDCDSALSGGVQVTFAGAEAPGSTGILAIDNGSMASGIGIGIETLAGAPVAMNDASGATFTLSTGNNTLRLNAWVQRLPGDDLKPGTFTATATATFEYL</sequence>
<evidence type="ECO:0000313" key="4">
    <source>
        <dbReference type="Proteomes" id="UP000254597"/>
    </source>
</evidence>
<feature type="domain" description="Fimbrial-type adhesion" evidence="2">
    <location>
        <begin position="33"/>
        <end position="178"/>
    </location>
</feature>